<gene>
    <name evidence="1" type="ORF">HT134_24955</name>
</gene>
<dbReference type="AlphaFoldDB" id="A0A7Y6ISN2"/>
<sequence>MSYDLAVWEGERPANDREAGEMHATLYDQYLEAEVKVPPTPLIVEFVQRLLRRWPEDGEVDEDDVPWAASPLIMGAAGPYVYVPMAWSRAEETSAYAVHVAAQLGLHYFDPQENRLRTP</sequence>
<evidence type="ECO:0000313" key="1">
    <source>
        <dbReference type="EMBL" id="NUW43356.1"/>
    </source>
</evidence>
<protein>
    <submittedName>
        <fullName evidence="1">Uncharacterized protein</fullName>
    </submittedName>
</protein>
<name>A0A7Y6ISN2_9ACTN</name>
<accession>A0A7Y6ISN2</accession>
<organism evidence="1 2">
    <name type="scientific">Nonomuraea rhodomycinica</name>
    <dbReference type="NCBI Taxonomy" id="1712872"/>
    <lineage>
        <taxon>Bacteria</taxon>
        <taxon>Bacillati</taxon>
        <taxon>Actinomycetota</taxon>
        <taxon>Actinomycetes</taxon>
        <taxon>Streptosporangiales</taxon>
        <taxon>Streptosporangiaceae</taxon>
        <taxon>Nonomuraea</taxon>
    </lineage>
</organism>
<reference evidence="1 2" key="1">
    <citation type="submission" date="2020-06" db="EMBL/GenBank/DDBJ databases">
        <authorList>
            <person name="Chanama M."/>
        </authorList>
    </citation>
    <scope>NUCLEOTIDE SEQUENCE [LARGE SCALE GENOMIC DNA]</scope>
    <source>
        <strain evidence="1 2">TBRC6557</strain>
    </source>
</reference>
<comment type="caution">
    <text evidence="1">The sequence shown here is derived from an EMBL/GenBank/DDBJ whole genome shotgun (WGS) entry which is preliminary data.</text>
</comment>
<dbReference type="RefSeq" id="WP_175602878.1">
    <property type="nucleotide sequence ID" value="NZ_JABWGO010000006.1"/>
</dbReference>
<evidence type="ECO:0000313" key="2">
    <source>
        <dbReference type="Proteomes" id="UP000546126"/>
    </source>
</evidence>
<keyword evidence="2" id="KW-1185">Reference proteome</keyword>
<dbReference type="EMBL" id="JABWGO010000006">
    <property type="protein sequence ID" value="NUW43356.1"/>
    <property type="molecule type" value="Genomic_DNA"/>
</dbReference>
<proteinExistence type="predicted"/>
<dbReference type="Proteomes" id="UP000546126">
    <property type="component" value="Unassembled WGS sequence"/>
</dbReference>